<sequence>MIQEGGTMKLTERHKAIIEIVKNFEPITSDEIAEKLSLGKSTLRNDLAVLGMLEILEAKPNVGYYYNYNFSPGEQREEIKSKLVKDVMGIAITAKSTANYSEVLSKLFIYDVGTIFIVDENNHLAGVTSRKDMLKLSRNADGQNLPIVLAMTRVPNVIYIYEDELVTDALRKLILHEIDCLPVVRDEKDGKVIVGKISKTTLIKLLLEMLEG</sequence>
<evidence type="ECO:0000313" key="4">
    <source>
        <dbReference type="EMBL" id="KXB60298.1"/>
    </source>
</evidence>
<evidence type="ECO:0000259" key="3">
    <source>
        <dbReference type="PROSITE" id="PS51371"/>
    </source>
</evidence>
<dbReference type="PATRIC" id="fig|1379.3.peg.777"/>
<dbReference type="STRING" id="1379.HMPREF3186_00795"/>
<keyword evidence="1" id="KW-0677">Repeat</keyword>
<dbReference type="Proteomes" id="UP000070355">
    <property type="component" value="Unassembled WGS sequence"/>
</dbReference>
<evidence type="ECO:0000256" key="2">
    <source>
        <dbReference type="PROSITE-ProRule" id="PRU00703"/>
    </source>
</evidence>
<dbReference type="Pfam" id="PF00571">
    <property type="entry name" value="CBS"/>
    <property type="match status" value="2"/>
</dbReference>
<dbReference type="SUPFAM" id="SSF46785">
    <property type="entry name" value="Winged helix' DNA-binding domain"/>
    <property type="match status" value="1"/>
</dbReference>
<dbReference type="SMART" id="SM00116">
    <property type="entry name" value="CBS"/>
    <property type="match status" value="2"/>
</dbReference>
<dbReference type="InterPro" id="IPR000644">
    <property type="entry name" value="CBS_dom"/>
</dbReference>
<name>A0A133ZXX9_9BACL</name>
<dbReference type="SUPFAM" id="SSF54631">
    <property type="entry name" value="CBS-domain pair"/>
    <property type="match status" value="1"/>
</dbReference>
<dbReference type="InterPro" id="IPR036390">
    <property type="entry name" value="WH_DNA-bd_sf"/>
</dbReference>
<evidence type="ECO:0000313" key="5">
    <source>
        <dbReference type="Proteomes" id="UP000070355"/>
    </source>
</evidence>
<proteinExistence type="predicted"/>
<dbReference type="EMBL" id="LSDC01000057">
    <property type="protein sequence ID" value="KXB60298.1"/>
    <property type="molecule type" value="Genomic_DNA"/>
</dbReference>
<dbReference type="InterPro" id="IPR046342">
    <property type="entry name" value="CBS_dom_sf"/>
</dbReference>
<reference evidence="5" key="1">
    <citation type="submission" date="2016-01" db="EMBL/GenBank/DDBJ databases">
        <authorList>
            <person name="Mitreva M."/>
            <person name="Pepin K.H."/>
            <person name="Mihindukulasuriya K.A."/>
            <person name="Fulton R."/>
            <person name="Fronick C."/>
            <person name="O'Laughlin M."/>
            <person name="Miner T."/>
            <person name="Herter B."/>
            <person name="Rosa B.A."/>
            <person name="Cordes M."/>
            <person name="Tomlinson C."/>
            <person name="Wollam A."/>
            <person name="Palsikar V.B."/>
            <person name="Mardis E.R."/>
            <person name="Wilson R.K."/>
        </authorList>
    </citation>
    <scope>NUCLEOTIDE SEQUENCE [LARGE SCALE GENOMIC DNA]</scope>
    <source>
        <strain evidence="5">DNF01167</strain>
    </source>
</reference>
<dbReference type="Gene3D" id="1.10.10.10">
    <property type="entry name" value="Winged helix-like DNA-binding domain superfamily/Winged helix DNA-binding domain"/>
    <property type="match status" value="1"/>
</dbReference>
<dbReference type="InterPro" id="IPR051462">
    <property type="entry name" value="CBS_domain-containing"/>
</dbReference>
<feature type="domain" description="CBS" evidence="3">
    <location>
        <begin position="151"/>
        <end position="212"/>
    </location>
</feature>
<dbReference type="PANTHER" id="PTHR48108">
    <property type="entry name" value="CBS DOMAIN-CONTAINING PROTEIN CBSX2, CHLOROPLASTIC"/>
    <property type="match status" value="1"/>
</dbReference>
<dbReference type="Pfam" id="PF08279">
    <property type="entry name" value="HTH_11"/>
    <property type="match status" value="1"/>
</dbReference>
<dbReference type="PROSITE" id="PS51371">
    <property type="entry name" value="CBS"/>
    <property type="match status" value="1"/>
</dbReference>
<comment type="caution">
    <text evidence="4">The sequence shown here is derived from an EMBL/GenBank/DDBJ whole genome shotgun (WGS) entry which is preliminary data.</text>
</comment>
<keyword evidence="2" id="KW-0129">CBS domain</keyword>
<protein>
    <submittedName>
        <fullName evidence="4">Putative transcriptional repressor CcpN</fullName>
    </submittedName>
</protein>
<dbReference type="PANTHER" id="PTHR48108:SF32">
    <property type="entry name" value="TRANSCRIPTIONAL REPRESSOR CCPN"/>
    <property type="match status" value="1"/>
</dbReference>
<dbReference type="InterPro" id="IPR036388">
    <property type="entry name" value="WH-like_DNA-bd_sf"/>
</dbReference>
<dbReference type="AlphaFoldDB" id="A0A133ZXX9"/>
<organism evidence="4 5">
    <name type="scientific">Gemella haemolysans</name>
    <dbReference type="NCBI Taxonomy" id="1379"/>
    <lineage>
        <taxon>Bacteria</taxon>
        <taxon>Bacillati</taxon>
        <taxon>Bacillota</taxon>
        <taxon>Bacilli</taxon>
        <taxon>Bacillales</taxon>
        <taxon>Gemellaceae</taxon>
        <taxon>Gemella</taxon>
    </lineage>
</organism>
<dbReference type="InterPro" id="IPR013196">
    <property type="entry name" value="HTH_11"/>
</dbReference>
<evidence type="ECO:0000256" key="1">
    <source>
        <dbReference type="ARBA" id="ARBA00022737"/>
    </source>
</evidence>
<dbReference type="Gene3D" id="3.10.580.10">
    <property type="entry name" value="CBS-domain"/>
    <property type="match status" value="1"/>
</dbReference>
<accession>A0A133ZXX9</accession>
<gene>
    <name evidence="4" type="ORF">HMPREF3186_00795</name>
</gene>